<protein>
    <submittedName>
        <fullName evidence="2">Uncharacterized protein</fullName>
    </submittedName>
</protein>
<name>A0A1Y1ILL2_KLENI</name>
<accession>A0A1Y1ILL2</accession>
<keyword evidence="3" id="KW-1185">Reference proteome</keyword>
<dbReference type="Proteomes" id="UP000054558">
    <property type="component" value="Unassembled WGS sequence"/>
</dbReference>
<reference evidence="2 3" key="1">
    <citation type="journal article" date="2014" name="Nat. Commun.">
        <title>Klebsormidium flaccidum genome reveals primary factors for plant terrestrial adaptation.</title>
        <authorList>
            <person name="Hori K."/>
            <person name="Maruyama F."/>
            <person name="Fujisawa T."/>
            <person name="Togashi T."/>
            <person name="Yamamoto N."/>
            <person name="Seo M."/>
            <person name="Sato S."/>
            <person name="Yamada T."/>
            <person name="Mori H."/>
            <person name="Tajima N."/>
            <person name="Moriyama T."/>
            <person name="Ikeuchi M."/>
            <person name="Watanabe M."/>
            <person name="Wada H."/>
            <person name="Kobayashi K."/>
            <person name="Saito M."/>
            <person name="Masuda T."/>
            <person name="Sasaki-Sekimoto Y."/>
            <person name="Mashiguchi K."/>
            <person name="Awai K."/>
            <person name="Shimojima M."/>
            <person name="Masuda S."/>
            <person name="Iwai M."/>
            <person name="Nobusawa T."/>
            <person name="Narise T."/>
            <person name="Kondo S."/>
            <person name="Saito H."/>
            <person name="Sato R."/>
            <person name="Murakawa M."/>
            <person name="Ihara Y."/>
            <person name="Oshima-Yamada Y."/>
            <person name="Ohtaka K."/>
            <person name="Satoh M."/>
            <person name="Sonobe K."/>
            <person name="Ishii M."/>
            <person name="Ohtani R."/>
            <person name="Kanamori-Sato M."/>
            <person name="Honoki R."/>
            <person name="Miyazaki D."/>
            <person name="Mochizuki H."/>
            <person name="Umetsu J."/>
            <person name="Higashi K."/>
            <person name="Shibata D."/>
            <person name="Kamiya Y."/>
            <person name="Sato N."/>
            <person name="Nakamura Y."/>
            <person name="Tabata S."/>
            <person name="Ida S."/>
            <person name="Kurokawa K."/>
            <person name="Ohta H."/>
        </authorList>
    </citation>
    <scope>NUCLEOTIDE SEQUENCE [LARGE SCALE GENOMIC DNA]</scope>
    <source>
        <strain evidence="2 3">NIES-2285</strain>
    </source>
</reference>
<feature type="region of interest" description="Disordered" evidence="1">
    <location>
        <begin position="134"/>
        <end position="166"/>
    </location>
</feature>
<sequence>MEGGAPNVLIVDSTLESSRHWHEGENLLGKGAIVRTIGCVGQVSALGPVNGLSARVVQVPAAIPPFQPRANYSMPGNLEPSHFYLDFGLVHTLYHSDAWIRPNVSKGGTFCFQRRDLVGCWKCKGLPMRKFEQNKQRCEGKRKAEQRERDESSIQPRKQRARTRVEEEDLPVDMRLLSLRKLAPGCWLVPDSSKRELTYQSTSGKPRNIPRLVYLDNCGTIRCSHCSGHRSAVQCEHTRSVTKHLQTRLKQAGCTNAAASFLDIEECFDEYCTELEVLRVVQPQTDGCIYLDKRRNLQKESPDFATSFLGPKIEFVCGAGGGQRAV</sequence>
<dbReference type="AlphaFoldDB" id="A0A1Y1ILL2"/>
<evidence type="ECO:0000313" key="2">
    <source>
        <dbReference type="EMBL" id="GAQ91032.1"/>
    </source>
</evidence>
<feature type="compositionally biased region" description="Basic and acidic residues" evidence="1">
    <location>
        <begin position="134"/>
        <end position="152"/>
    </location>
</feature>
<proteinExistence type="predicted"/>
<gene>
    <name evidence="2" type="ORF">KFL_007160030</name>
</gene>
<organism evidence="2 3">
    <name type="scientific">Klebsormidium nitens</name>
    <name type="common">Green alga</name>
    <name type="synonym">Ulothrix nitens</name>
    <dbReference type="NCBI Taxonomy" id="105231"/>
    <lineage>
        <taxon>Eukaryota</taxon>
        <taxon>Viridiplantae</taxon>
        <taxon>Streptophyta</taxon>
        <taxon>Klebsormidiophyceae</taxon>
        <taxon>Klebsormidiales</taxon>
        <taxon>Klebsormidiaceae</taxon>
        <taxon>Klebsormidium</taxon>
    </lineage>
</organism>
<evidence type="ECO:0000313" key="3">
    <source>
        <dbReference type="Proteomes" id="UP000054558"/>
    </source>
</evidence>
<dbReference type="EMBL" id="DF237665">
    <property type="protein sequence ID" value="GAQ91032.1"/>
    <property type="molecule type" value="Genomic_DNA"/>
</dbReference>
<evidence type="ECO:0000256" key="1">
    <source>
        <dbReference type="SAM" id="MobiDB-lite"/>
    </source>
</evidence>